<reference evidence="3" key="1">
    <citation type="submission" date="2025-08" db="UniProtKB">
        <authorList>
            <consortium name="RefSeq"/>
        </authorList>
    </citation>
    <scope>IDENTIFICATION</scope>
    <source>
        <tissue evidence="3">Leaves</tissue>
    </source>
</reference>
<name>A0A2I4E9M3_JUGRE</name>
<organism evidence="2 3">
    <name type="scientific">Juglans regia</name>
    <name type="common">English walnut</name>
    <dbReference type="NCBI Taxonomy" id="51240"/>
    <lineage>
        <taxon>Eukaryota</taxon>
        <taxon>Viridiplantae</taxon>
        <taxon>Streptophyta</taxon>
        <taxon>Embryophyta</taxon>
        <taxon>Tracheophyta</taxon>
        <taxon>Spermatophyta</taxon>
        <taxon>Magnoliopsida</taxon>
        <taxon>eudicotyledons</taxon>
        <taxon>Gunneridae</taxon>
        <taxon>Pentapetalae</taxon>
        <taxon>rosids</taxon>
        <taxon>fabids</taxon>
        <taxon>Fagales</taxon>
        <taxon>Juglandaceae</taxon>
        <taxon>Juglans</taxon>
    </lineage>
</organism>
<proteinExistence type="predicted"/>
<dbReference type="PANTHER" id="PTHR33067:SF32">
    <property type="entry name" value="ASPARTIC PEPTIDASE DDI1-TYPE DOMAIN-CONTAINING PROTEIN"/>
    <property type="match status" value="1"/>
</dbReference>
<accession>A0A2I4E9M3</accession>
<dbReference type="Proteomes" id="UP000235220">
    <property type="component" value="Chromosome 6"/>
</dbReference>
<feature type="region of interest" description="Disordered" evidence="1">
    <location>
        <begin position="215"/>
        <end position="243"/>
    </location>
</feature>
<dbReference type="KEGG" id="jre:108987619"/>
<dbReference type="GeneID" id="108987619"/>
<feature type="compositionally biased region" description="Acidic residues" evidence="1">
    <location>
        <begin position="227"/>
        <end position="236"/>
    </location>
</feature>
<dbReference type="AlphaFoldDB" id="A0A2I4E9M3"/>
<evidence type="ECO:0000313" key="2">
    <source>
        <dbReference type="Proteomes" id="UP000235220"/>
    </source>
</evidence>
<evidence type="ECO:0000313" key="3">
    <source>
        <dbReference type="RefSeq" id="XP_018816098.1"/>
    </source>
</evidence>
<dbReference type="OrthoDB" id="778454at2759"/>
<dbReference type="PANTHER" id="PTHR33067">
    <property type="entry name" value="RNA-DIRECTED DNA POLYMERASE-RELATED"/>
    <property type="match status" value="1"/>
</dbReference>
<dbReference type="Gramene" id="Jr06_07230_p1">
    <property type="protein sequence ID" value="cds.Jr06_07230_p1"/>
    <property type="gene ID" value="Jr06_07230"/>
</dbReference>
<gene>
    <name evidence="3" type="primary">LOC108987619</name>
</gene>
<keyword evidence="2" id="KW-1185">Reference proteome</keyword>
<evidence type="ECO:0000256" key="1">
    <source>
        <dbReference type="SAM" id="MobiDB-lite"/>
    </source>
</evidence>
<protein>
    <submittedName>
        <fullName evidence="3">Uncharacterized protein LOC108987619</fullName>
    </submittedName>
</protein>
<dbReference type="RefSeq" id="XP_018816098.1">
    <property type="nucleotide sequence ID" value="XM_018960553.1"/>
</dbReference>
<feature type="region of interest" description="Disordered" evidence="1">
    <location>
        <begin position="53"/>
        <end position="120"/>
    </location>
</feature>
<feature type="compositionally biased region" description="Low complexity" evidence="1">
    <location>
        <begin position="72"/>
        <end position="94"/>
    </location>
</feature>
<feature type="compositionally biased region" description="Pro residues" evidence="1">
    <location>
        <begin position="60"/>
        <end position="71"/>
    </location>
</feature>
<sequence>MAIVGGGIYELKEDTDVQTQIAALTSRLGLMEMDKVKAMKTVERCSIYADSNHKTQDCPIIPPGQSPPPSQQPFHQAAPQHQYQPYQSSQSYPFIAPPGFQPHVTAQSSQPQSSVKKSLDNSMTQMANTLKQFMQIQATTNNQNTQAINELRGTINKINTTLSTQEKRKFPAQPQPNPQWQQQRQVHNVSDEVFETSKVVLTLRNGKEVPQPEMTMDRQEVAPTPEDATETDEAEKEPEVVRPELKKSVSVDAETSRGYQPVVPYPRRLVAGQKNKYYTKIQEIFKQVKINIPLLDAIQQVPSYTKFLKDLCTVKMKLNVKNKAFLMEQVSALILSETPKKFGDPGSPNISIMIFSVYEQLGLCELKNTSIKVQLSDRSVKAPRGIVENVLVQPATAIYQASIILGCQFLATSNTLINCRSGVLKLTFGNMTLEMNVFNTCKILGDCNESEVHVVEVISEFEEIKREAYDNSHLAKERMKALHDKKIHDKHLVLDPKVLLYNSRLHLFPRKPESRWKGPYIVKKVHPHGAVDIVNPKNENSFTVNGQRLKTFLKIFDPHEKILLVQDSSEVF</sequence>